<evidence type="ECO:0000313" key="5">
    <source>
        <dbReference type="Proteomes" id="UP001215598"/>
    </source>
</evidence>
<dbReference type="InterPro" id="IPR050832">
    <property type="entry name" value="Bact_Acetyltransf"/>
</dbReference>
<dbReference type="Pfam" id="PF00583">
    <property type="entry name" value="Acetyltransf_1"/>
    <property type="match status" value="1"/>
</dbReference>
<dbReference type="PANTHER" id="PTHR43877:SF1">
    <property type="entry name" value="ACETYLTRANSFERASE"/>
    <property type="match status" value="1"/>
</dbReference>
<sequence>MSFRLRFATVDDELELRALIARSARLLSLGEYTPEQVEGALRGSFGVDSQLVLDRTYFVVEEDGKIIGCGGWSKRRTLFGGNAHTVRDATELDPATDAARIRAFFVDPDHARRGIGRALLERCELEAQAKGFRKFELAGTLPGVRFYTAMGYSAGELFSQPLGDGLSIDFIRMTRQDTTPRSGLVLPN</sequence>
<keyword evidence="1" id="KW-0808">Transferase</keyword>
<dbReference type="SUPFAM" id="SSF55729">
    <property type="entry name" value="Acyl-CoA N-acyltransferases (Nat)"/>
    <property type="match status" value="1"/>
</dbReference>
<keyword evidence="2" id="KW-0012">Acyltransferase</keyword>
<dbReference type="InterPro" id="IPR016181">
    <property type="entry name" value="Acyl_CoA_acyltransferase"/>
</dbReference>
<organism evidence="4 5">
    <name type="scientific">Mycena metata</name>
    <dbReference type="NCBI Taxonomy" id="1033252"/>
    <lineage>
        <taxon>Eukaryota</taxon>
        <taxon>Fungi</taxon>
        <taxon>Dikarya</taxon>
        <taxon>Basidiomycota</taxon>
        <taxon>Agaricomycotina</taxon>
        <taxon>Agaricomycetes</taxon>
        <taxon>Agaricomycetidae</taxon>
        <taxon>Agaricales</taxon>
        <taxon>Marasmiineae</taxon>
        <taxon>Mycenaceae</taxon>
        <taxon>Mycena</taxon>
    </lineage>
</organism>
<evidence type="ECO:0000256" key="1">
    <source>
        <dbReference type="ARBA" id="ARBA00022679"/>
    </source>
</evidence>
<reference evidence="4" key="1">
    <citation type="submission" date="2023-03" db="EMBL/GenBank/DDBJ databases">
        <title>Massive genome expansion in bonnet fungi (Mycena s.s.) driven by repeated elements and novel gene families across ecological guilds.</title>
        <authorList>
            <consortium name="Lawrence Berkeley National Laboratory"/>
            <person name="Harder C.B."/>
            <person name="Miyauchi S."/>
            <person name="Viragh M."/>
            <person name="Kuo A."/>
            <person name="Thoen E."/>
            <person name="Andreopoulos B."/>
            <person name="Lu D."/>
            <person name="Skrede I."/>
            <person name="Drula E."/>
            <person name="Henrissat B."/>
            <person name="Morin E."/>
            <person name="Kohler A."/>
            <person name="Barry K."/>
            <person name="LaButti K."/>
            <person name="Morin E."/>
            <person name="Salamov A."/>
            <person name="Lipzen A."/>
            <person name="Mereny Z."/>
            <person name="Hegedus B."/>
            <person name="Baldrian P."/>
            <person name="Stursova M."/>
            <person name="Weitz H."/>
            <person name="Taylor A."/>
            <person name="Grigoriev I.V."/>
            <person name="Nagy L.G."/>
            <person name="Martin F."/>
            <person name="Kauserud H."/>
        </authorList>
    </citation>
    <scope>NUCLEOTIDE SEQUENCE</scope>
    <source>
        <strain evidence="4">CBHHK182m</strain>
    </source>
</reference>
<comment type="caution">
    <text evidence="4">The sequence shown here is derived from an EMBL/GenBank/DDBJ whole genome shotgun (WGS) entry which is preliminary data.</text>
</comment>
<dbReference type="EMBL" id="JARKIB010000036">
    <property type="protein sequence ID" value="KAJ7761074.1"/>
    <property type="molecule type" value="Genomic_DNA"/>
</dbReference>
<dbReference type="PANTHER" id="PTHR43877">
    <property type="entry name" value="AMINOALKYLPHOSPHONATE N-ACETYLTRANSFERASE-RELATED-RELATED"/>
    <property type="match status" value="1"/>
</dbReference>
<dbReference type="Proteomes" id="UP001215598">
    <property type="component" value="Unassembled WGS sequence"/>
</dbReference>
<evidence type="ECO:0000259" key="3">
    <source>
        <dbReference type="PROSITE" id="PS51186"/>
    </source>
</evidence>
<gene>
    <name evidence="4" type="ORF">B0H16DRAFT_559061</name>
</gene>
<protein>
    <submittedName>
        <fullName evidence="4">N-acetyltransferase</fullName>
    </submittedName>
</protein>
<feature type="domain" description="N-acetyltransferase" evidence="3">
    <location>
        <begin position="3"/>
        <end position="178"/>
    </location>
</feature>
<dbReference type="AlphaFoldDB" id="A0AAD7NHC7"/>
<accession>A0AAD7NHC7</accession>
<evidence type="ECO:0000313" key="4">
    <source>
        <dbReference type="EMBL" id="KAJ7761074.1"/>
    </source>
</evidence>
<dbReference type="CDD" id="cd04301">
    <property type="entry name" value="NAT_SF"/>
    <property type="match status" value="1"/>
</dbReference>
<dbReference type="PROSITE" id="PS51186">
    <property type="entry name" value="GNAT"/>
    <property type="match status" value="1"/>
</dbReference>
<name>A0AAD7NHC7_9AGAR</name>
<evidence type="ECO:0000256" key="2">
    <source>
        <dbReference type="ARBA" id="ARBA00023315"/>
    </source>
</evidence>
<proteinExistence type="predicted"/>
<dbReference type="Gene3D" id="3.40.630.30">
    <property type="match status" value="1"/>
</dbReference>
<keyword evidence="5" id="KW-1185">Reference proteome</keyword>
<dbReference type="InterPro" id="IPR000182">
    <property type="entry name" value="GNAT_dom"/>
</dbReference>
<dbReference type="GO" id="GO:0016747">
    <property type="term" value="F:acyltransferase activity, transferring groups other than amino-acyl groups"/>
    <property type="evidence" value="ECO:0007669"/>
    <property type="project" value="InterPro"/>
</dbReference>